<feature type="transmembrane region" description="Helical" evidence="1">
    <location>
        <begin position="188"/>
        <end position="208"/>
    </location>
</feature>
<evidence type="ECO:0008006" key="3">
    <source>
        <dbReference type="Google" id="ProtNLM"/>
    </source>
</evidence>
<keyword evidence="1" id="KW-0812">Transmembrane</keyword>
<protein>
    <recommendedName>
        <fullName evidence="3">DUF368 domain-containing protein</fullName>
    </recommendedName>
</protein>
<reference evidence="2" key="1">
    <citation type="submission" date="2019-01" db="EMBL/GenBank/DDBJ databases">
        <authorList>
            <consortium name="Genoscope - CEA"/>
            <person name="William W."/>
        </authorList>
    </citation>
    <scope>NUCLEOTIDE SEQUENCE</scope>
    <source>
        <strain evidence="2">CR-1</strain>
    </source>
</reference>
<sequence>MAGPFETLFRLIRFAPKPGRPKPLKKSEGFEITKLTATDPTNARAPRTWKDAFFQTPGPRSPGAFAALAARGFCMGAADIVPGVSGGTMALVMGIYLDLLEAVRSADAAFFKRLFRADFKGALSGLHLRFLLPLFLGIVLALVSLAGVIHYFLEHFPVYVWGFFSGLIAASAAVVLKQVKKWAGGAAVMFPAGLALAFVIAGLAPVSTSNQPPFIFLAGFVAVCAMILPGISGAFILLLLGKYEFITGTLRNPFSSENLWVIAVFVSGCLCGLFVFSRVLKFLIERYRDASHAFLAGVIAGSMTKSQIVEALSAALDGLKGAFSGDWGAQNIWVPALLAAGFLFVIFLERASEKKTLTF</sequence>
<dbReference type="Pfam" id="PF04018">
    <property type="entry name" value="VCA0040-like"/>
    <property type="match status" value="1"/>
</dbReference>
<dbReference type="PANTHER" id="PTHR37308:SF1">
    <property type="entry name" value="POLYPRENYL-PHOSPHATE TRANSPORTER"/>
    <property type="match status" value="1"/>
</dbReference>
<name>A0A484HQJ4_9BACT</name>
<organism evidence="2">
    <name type="scientific">uncultured Desulfobacteraceae bacterium</name>
    <dbReference type="NCBI Taxonomy" id="218296"/>
    <lineage>
        <taxon>Bacteria</taxon>
        <taxon>Pseudomonadati</taxon>
        <taxon>Thermodesulfobacteriota</taxon>
        <taxon>Desulfobacteria</taxon>
        <taxon>Desulfobacterales</taxon>
        <taxon>Desulfobacteraceae</taxon>
        <taxon>environmental samples</taxon>
    </lineage>
</organism>
<feature type="transmembrane region" description="Helical" evidence="1">
    <location>
        <begin position="214"/>
        <end position="239"/>
    </location>
</feature>
<dbReference type="InterPro" id="IPR007163">
    <property type="entry name" value="VCA0040-like"/>
</dbReference>
<feature type="transmembrane region" description="Helical" evidence="1">
    <location>
        <begin position="259"/>
        <end position="280"/>
    </location>
</feature>
<feature type="transmembrane region" description="Helical" evidence="1">
    <location>
        <begin position="158"/>
        <end position="176"/>
    </location>
</feature>
<dbReference type="PANTHER" id="PTHR37308">
    <property type="entry name" value="INTEGRAL MEMBRANE PROTEIN"/>
    <property type="match status" value="1"/>
</dbReference>
<dbReference type="EMBL" id="CAACVI010000049">
    <property type="protein sequence ID" value="VEN75147.1"/>
    <property type="molecule type" value="Genomic_DNA"/>
</dbReference>
<proteinExistence type="predicted"/>
<keyword evidence="1" id="KW-0472">Membrane</keyword>
<feature type="transmembrane region" description="Helical" evidence="1">
    <location>
        <begin position="332"/>
        <end position="348"/>
    </location>
</feature>
<gene>
    <name evidence="2" type="ORF">EPICR_60135</name>
</gene>
<accession>A0A484HQJ4</accession>
<keyword evidence="1" id="KW-1133">Transmembrane helix</keyword>
<dbReference type="AlphaFoldDB" id="A0A484HQJ4"/>
<evidence type="ECO:0000256" key="1">
    <source>
        <dbReference type="SAM" id="Phobius"/>
    </source>
</evidence>
<evidence type="ECO:0000313" key="2">
    <source>
        <dbReference type="EMBL" id="VEN75147.1"/>
    </source>
</evidence>
<feature type="transmembrane region" description="Helical" evidence="1">
    <location>
        <begin position="130"/>
        <end position="152"/>
    </location>
</feature>